<evidence type="ECO:0000313" key="2">
    <source>
        <dbReference type="EMBL" id="MER6427406.1"/>
    </source>
</evidence>
<keyword evidence="1" id="KW-0472">Membrane</keyword>
<organism evidence="2 3">
    <name type="scientific">Streptomyces sp. 900105245</name>
    <dbReference type="NCBI Taxonomy" id="3154379"/>
    <lineage>
        <taxon>Bacteria</taxon>
        <taxon>Bacillati</taxon>
        <taxon>Actinomycetota</taxon>
        <taxon>Actinomycetes</taxon>
        <taxon>Kitasatosporales</taxon>
        <taxon>Streptomycetaceae</taxon>
        <taxon>Streptomyces</taxon>
    </lineage>
</organism>
<evidence type="ECO:0000313" key="3">
    <source>
        <dbReference type="Proteomes" id="UP001470023"/>
    </source>
</evidence>
<protein>
    <recommendedName>
        <fullName evidence="4">Small hydrophobic protein</fullName>
    </recommendedName>
</protein>
<feature type="transmembrane region" description="Helical" evidence="1">
    <location>
        <begin position="27"/>
        <end position="43"/>
    </location>
</feature>
<dbReference type="RefSeq" id="WP_185091689.1">
    <property type="nucleotide sequence ID" value="NZ_JBEOYA010000068.1"/>
</dbReference>
<evidence type="ECO:0000256" key="1">
    <source>
        <dbReference type="SAM" id="Phobius"/>
    </source>
</evidence>
<keyword evidence="1" id="KW-0812">Transmembrane</keyword>
<sequence length="54" mass="6065">MLFLVVALLLLGIVVGAAAYLPWPVALVLGCFIAVWLVVFAGRERRRRDRTRRA</sequence>
<gene>
    <name evidence="2" type="ORF">ABT272_06610</name>
</gene>
<keyword evidence="3" id="KW-1185">Reference proteome</keyword>
<evidence type="ECO:0008006" key="4">
    <source>
        <dbReference type="Google" id="ProtNLM"/>
    </source>
</evidence>
<keyword evidence="1" id="KW-1133">Transmembrane helix</keyword>
<proteinExistence type="predicted"/>
<reference evidence="2 3" key="1">
    <citation type="submission" date="2024-06" db="EMBL/GenBank/DDBJ databases">
        <title>The Natural Products Discovery Center: Release of the First 8490 Sequenced Strains for Exploring Actinobacteria Biosynthetic Diversity.</title>
        <authorList>
            <person name="Kalkreuter E."/>
            <person name="Kautsar S.A."/>
            <person name="Yang D."/>
            <person name="Bader C.D."/>
            <person name="Teijaro C.N."/>
            <person name="Fluegel L."/>
            <person name="Davis C.M."/>
            <person name="Simpson J.R."/>
            <person name="Lauterbach L."/>
            <person name="Steele A.D."/>
            <person name="Gui C."/>
            <person name="Meng S."/>
            <person name="Li G."/>
            <person name="Viehrig K."/>
            <person name="Ye F."/>
            <person name="Su P."/>
            <person name="Kiefer A.F."/>
            <person name="Nichols A."/>
            <person name="Cepeda A.J."/>
            <person name="Yan W."/>
            <person name="Fan B."/>
            <person name="Jiang Y."/>
            <person name="Adhikari A."/>
            <person name="Zheng C.-J."/>
            <person name="Schuster L."/>
            <person name="Cowan T.M."/>
            <person name="Smanski M.J."/>
            <person name="Chevrette M.G."/>
            <person name="De Carvalho L.P.S."/>
            <person name="Shen B."/>
        </authorList>
    </citation>
    <scope>NUCLEOTIDE SEQUENCE [LARGE SCALE GENOMIC DNA]</scope>
    <source>
        <strain evidence="2 3">NPDC001166</strain>
    </source>
</reference>
<name>A0ABV1U116_9ACTN</name>
<comment type="caution">
    <text evidence="2">The sequence shown here is derived from an EMBL/GenBank/DDBJ whole genome shotgun (WGS) entry which is preliminary data.</text>
</comment>
<dbReference type="Proteomes" id="UP001470023">
    <property type="component" value="Unassembled WGS sequence"/>
</dbReference>
<dbReference type="EMBL" id="JBEPAZ010000004">
    <property type="protein sequence ID" value="MER6427406.1"/>
    <property type="molecule type" value="Genomic_DNA"/>
</dbReference>
<accession>A0ABV1U116</accession>